<sequence length="198" mass="22245">MKNYAAFSCTHLAEGITFVHPPRLPELVRLDSPALDVMTDFQYTQPITVDPSVPIDDALERMRTAGIRLLLVVEEYDDKIMGIITSKILLGEDPIKIAERKRIPRTEITVRMLMMPYDQVPVINLVNVRNAEVGHIVATLRQLDRKHLLVIDTDKTTGKQSVCGLFSTSQIGRQLGVMVIPSMPAAQTLSEIKQKLER</sequence>
<dbReference type="Pfam" id="PF00571">
    <property type="entry name" value="CBS"/>
    <property type="match status" value="1"/>
</dbReference>
<dbReference type="Gene3D" id="3.10.580.10">
    <property type="entry name" value="CBS-domain"/>
    <property type="match status" value="1"/>
</dbReference>
<accession>A0A450T095</accession>
<evidence type="ECO:0000313" key="4">
    <source>
        <dbReference type="EMBL" id="VFJ66353.1"/>
    </source>
</evidence>
<name>A0A450T095_9GAMM</name>
<evidence type="ECO:0000256" key="1">
    <source>
        <dbReference type="PROSITE-ProRule" id="PRU00703"/>
    </source>
</evidence>
<gene>
    <name evidence="3" type="ORF">BECKFW1821A_GA0114235_109515</name>
    <name evidence="4" type="ORF">BECKFW1821B_GA0114236_111510</name>
</gene>
<protein>
    <submittedName>
        <fullName evidence="3">CBS domain-containing protein</fullName>
    </submittedName>
</protein>
<evidence type="ECO:0000259" key="2">
    <source>
        <dbReference type="PROSITE" id="PS51371"/>
    </source>
</evidence>
<reference evidence="3" key="1">
    <citation type="submission" date="2019-02" db="EMBL/GenBank/DDBJ databases">
        <authorList>
            <person name="Gruber-Vodicka R. H."/>
            <person name="Seah K. B. B."/>
        </authorList>
    </citation>
    <scope>NUCLEOTIDE SEQUENCE</scope>
    <source>
        <strain evidence="4">BECK_BZ106</strain>
        <strain evidence="3">BECK_BZ15</strain>
    </source>
</reference>
<dbReference type="SUPFAM" id="SSF54631">
    <property type="entry name" value="CBS-domain pair"/>
    <property type="match status" value="1"/>
</dbReference>
<dbReference type="EMBL" id="CAADEW010000095">
    <property type="protein sequence ID" value="VFJ59928.1"/>
    <property type="molecule type" value="Genomic_DNA"/>
</dbReference>
<dbReference type="InterPro" id="IPR000644">
    <property type="entry name" value="CBS_dom"/>
</dbReference>
<dbReference type="SMART" id="SM00116">
    <property type="entry name" value="CBS"/>
    <property type="match status" value="2"/>
</dbReference>
<dbReference type="InterPro" id="IPR046342">
    <property type="entry name" value="CBS_dom_sf"/>
</dbReference>
<evidence type="ECO:0000313" key="3">
    <source>
        <dbReference type="EMBL" id="VFJ59928.1"/>
    </source>
</evidence>
<dbReference type="EMBL" id="CAADFD010000115">
    <property type="protein sequence ID" value="VFJ66353.1"/>
    <property type="molecule type" value="Genomic_DNA"/>
</dbReference>
<keyword evidence="1" id="KW-0129">CBS domain</keyword>
<dbReference type="PROSITE" id="PS51371">
    <property type="entry name" value="CBS"/>
    <property type="match status" value="1"/>
</dbReference>
<feature type="domain" description="CBS" evidence="2">
    <location>
        <begin position="38"/>
        <end position="99"/>
    </location>
</feature>
<organism evidence="3">
    <name type="scientific">Candidatus Kentrum sp. FW</name>
    <dbReference type="NCBI Taxonomy" id="2126338"/>
    <lineage>
        <taxon>Bacteria</taxon>
        <taxon>Pseudomonadati</taxon>
        <taxon>Pseudomonadota</taxon>
        <taxon>Gammaproteobacteria</taxon>
        <taxon>Candidatus Kentrum</taxon>
    </lineage>
</organism>
<proteinExistence type="predicted"/>
<dbReference type="AlphaFoldDB" id="A0A450T095"/>